<organism evidence="2">
    <name type="scientific">Utricularia reniformis</name>
    <dbReference type="NCBI Taxonomy" id="192314"/>
    <lineage>
        <taxon>Eukaryota</taxon>
        <taxon>Viridiplantae</taxon>
        <taxon>Streptophyta</taxon>
        <taxon>Embryophyta</taxon>
        <taxon>Tracheophyta</taxon>
        <taxon>Spermatophyta</taxon>
        <taxon>Magnoliopsida</taxon>
        <taxon>eudicotyledons</taxon>
        <taxon>Gunneridae</taxon>
        <taxon>Pentapetalae</taxon>
        <taxon>asterids</taxon>
        <taxon>lamiids</taxon>
        <taxon>Lamiales</taxon>
        <taxon>Lentibulariaceae</taxon>
        <taxon>Utricularia</taxon>
    </lineage>
</organism>
<accession>A0A1Y0B2K0</accession>
<sequence>MGAFYVSRSGHDFLNPSHWQSIVERVITGLFPRTHCTKLGMYSRVGKSTAPRKSTGRSVDKIK</sequence>
<evidence type="ECO:0000256" key="1">
    <source>
        <dbReference type="SAM" id="MobiDB-lite"/>
    </source>
</evidence>
<geneLocation type="mitochondrion" evidence="2"/>
<keyword evidence="2" id="KW-0496">Mitochondrion</keyword>
<protein>
    <submittedName>
        <fullName evidence="2">Uncharacterized protein</fullName>
    </submittedName>
</protein>
<gene>
    <name evidence="2" type="ORF">AEK19_MT1420</name>
</gene>
<reference evidence="2" key="1">
    <citation type="submission" date="2017-03" db="EMBL/GenBank/DDBJ databases">
        <title>The mitochondrial genome of the carnivorous plant Utricularia reniformis (Lentibulariaceae): structure, comparative analysis and evolutionary landmarks.</title>
        <authorList>
            <person name="Silva S.R."/>
            <person name="Alvarenga D.O."/>
            <person name="Michael T.P."/>
            <person name="Miranda V.F.O."/>
            <person name="Varani A.M."/>
        </authorList>
    </citation>
    <scope>NUCLEOTIDE SEQUENCE</scope>
</reference>
<evidence type="ECO:0000313" key="2">
    <source>
        <dbReference type="EMBL" id="ART31614.1"/>
    </source>
</evidence>
<name>A0A1Y0B2K0_9LAMI</name>
<dbReference type="EMBL" id="KY774314">
    <property type="protein sequence ID" value="ART31614.1"/>
    <property type="molecule type" value="Genomic_DNA"/>
</dbReference>
<feature type="region of interest" description="Disordered" evidence="1">
    <location>
        <begin position="43"/>
        <end position="63"/>
    </location>
</feature>
<proteinExistence type="predicted"/>
<dbReference type="AlphaFoldDB" id="A0A1Y0B2K0"/>